<evidence type="ECO:0000256" key="3">
    <source>
        <dbReference type="ARBA" id="ARBA00023015"/>
    </source>
</evidence>
<proteinExistence type="inferred from homology"/>
<keyword evidence="2" id="KW-0378">Hydrolase</keyword>
<dbReference type="SUPFAM" id="SSF51011">
    <property type="entry name" value="Glycosyl hydrolase domain"/>
    <property type="match status" value="1"/>
</dbReference>
<protein>
    <submittedName>
        <fullName evidence="8">Helix-turn-helix domain-containing protein</fullName>
    </submittedName>
</protein>
<name>A0ABD5FBQ0_ENTAV</name>
<dbReference type="GO" id="GO:0003677">
    <property type="term" value="F:DNA binding"/>
    <property type="evidence" value="ECO:0007669"/>
    <property type="project" value="UniProtKB-KW"/>
</dbReference>
<sequence>MINIFGQENTSSGLSIHKGFFTKKNVDAPNLILHLLSGRVRVSSTDNSYTMQNQDILICGNNDIQLESTDKDTYLLVYQLSNQLLNSYSGSSPITFETKMVNHREAAGQKLNVQLNKIISYIRQEKGQLDFRLVALSFEALQTMIDSFSVSRTINKHPDNRIFDVLLYIENHYSSVITLDEIASQFGFSAAYFSRYFKKHTGSNFLDYLTDYRLEKAAKTIIRSYAKISEIAAQEGFSNINSFNKKFKERYGCTPKEFRQSNFQKEELSDQAASNDMFDPILDQVSLNTDTQRFEIMDSTPREVNLFPWKRIVNIGSAEDLLRFDLRTHVRYLKENLEFQYVRFWNLFTKRMNMDPSITTKYNFEKIDSVLDFIVNENLRPFIELRYKIRKIHRSVRETLILENEDFKFSLNSEEWFDMIHQFMKHVNNRYGRKEVNKWMFEFSFEYYQDKKELDELISHYKKTYQIIRKSNSIVQIGGPGTRAQNDEVFNYQDDLNYFYQKDVNFDFISCLVYPYLVRTGGERKSVRVENDNFLVESVSEVKKAIENSPYQGTELIITEWNNTISNRNAMNDSLFKGSYLIKNFAAIMSKIDGIVYWLGSDLFSEFIDSRDVLHGGAGLIAKGGIPKPVFHAFRFMNFLNENVLLNEGGVIVSKEEEHYGIIAHNYLSPSTEYYLVGEEEVGISDLNQFFSNGKDKNIELIFSFEAGKKFEVKTFRVNEEHGNIISGWKDISYRSSLTSKDLEYLMLVAAPKISIKQIASDLKGQLLLKEKLTANEFMYITIRPIEE</sequence>
<dbReference type="InterPro" id="IPR018060">
    <property type="entry name" value="HTH_AraC"/>
</dbReference>
<dbReference type="Gene3D" id="2.60.40.1500">
    <property type="entry name" value="Glycosyl hydrolase domain, family 39"/>
    <property type="match status" value="1"/>
</dbReference>
<dbReference type="PANTHER" id="PTHR43280">
    <property type="entry name" value="ARAC-FAMILY TRANSCRIPTIONAL REGULATOR"/>
    <property type="match status" value="1"/>
</dbReference>
<keyword evidence="4" id="KW-0238">DNA-binding</keyword>
<dbReference type="SUPFAM" id="SSF46689">
    <property type="entry name" value="Homeodomain-like"/>
    <property type="match status" value="2"/>
</dbReference>
<evidence type="ECO:0000313" key="8">
    <source>
        <dbReference type="EMBL" id="MDT2515404.1"/>
    </source>
</evidence>
<evidence type="ECO:0000256" key="4">
    <source>
        <dbReference type="ARBA" id="ARBA00023125"/>
    </source>
</evidence>
<dbReference type="PANTHER" id="PTHR43280:SF2">
    <property type="entry name" value="HTH-TYPE TRANSCRIPTIONAL REGULATOR EXSA"/>
    <property type="match status" value="1"/>
</dbReference>
<reference evidence="8 9" key="1">
    <citation type="submission" date="2023-03" db="EMBL/GenBank/DDBJ databases">
        <authorList>
            <person name="Shen W."/>
            <person name="Cai J."/>
        </authorList>
    </citation>
    <scope>NUCLEOTIDE SEQUENCE [LARGE SCALE GENOMIC DNA]</scope>
    <source>
        <strain evidence="8 9">Y2</strain>
    </source>
</reference>
<evidence type="ECO:0000256" key="6">
    <source>
        <dbReference type="ARBA" id="ARBA00023295"/>
    </source>
</evidence>
<gene>
    <name evidence="8" type="ORF">P7D79_14355</name>
</gene>
<evidence type="ECO:0000313" key="9">
    <source>
        <dbReference type="Proteomes" id="UP001264335"/>
    </source>
</evidence>
<dbReference type="SMART" id="SM00342">
    <property type="entry name" value="HTH_ARAC"/>
    <property type="match status" value="1"/>
</dbReference>
<evidence type="ECO:0000256" key="2">
    <source>
        <dbReference type="ARBA" id="ARBA00022801"/>
    </source>
</evidence>
<dbReference type="InterPro" id="IPR017853">
    <property type="entry name" value="GH"/>
</dbReference>
<dbReference type="InterPro" id="IPR009057">
    <property type="entry name" value="Homeodomain-like_sf"/>
</dbReference>
<dbReference type="Pfam" id="PF12833">
    <property type="entry name" value="HTH_18"/>
    <property type="match status" value="1"/>
</dbReference>
<evidence type="ECO:0000256" key="1">
    <source>
        <dbReference type="ARBA" id="ARBA00008875"/>
    </source>
</evidence>
<dbReference type="EMBL" id="JARPWY010000043">
    <property type="protein sequence ID" value="MDT2515404.1"/>
    <property type="molecule type" value="Genomic_DNA"/>
</dbReference>
<dbReference type="AlphaFoldDB" id="A0ABD5FBQ0"/>
<dbReference type="PRINTS" id="PR00032">
    <property type="entry name" value="HTHARAC"/>
</dbReference>
<dbReference type="Proteomes" id="UP001264335">
    <property type="component" value="Unassembled WGS sequence"/>
</dbReference>
<comment type="similarity">
    <text evidence="1">Belongs to the glycosyl hydrolase 39 family.</text>
</comment>
<dbReference type="PROSITE" id="PS00041">
    <property type="entry name" value="HTH_ARAC_FAMILY_1"/>
    <property type="match status" value="1"/>
</dbReference>
<evidence type="ECO:0000259" key="7">
    <source>
        <dbReference type="PROSITE" id="PS01124"/>
    </source>
</evidence>
<dbReference type="Pfam" id="PF01229">
    <property type="entry name" value="Glyco_hydro_39"/>
    <property type="match status" value="1"/>
</dbReference>
<dbReference type="SUPFAM" id="SSF51445">
    <property type="entry name" value="(Trans)glycosidases"/>
    <property type="match status" value="1"/>
</dbReference>
<accession>A0ABD5FBQ0</accession>
<dbReference type="Gene3D" id="1.10.10.60">
    <property type="entry name" value="Homeodomain-like"/>
    <property type="match status" value="2"/>
</dbReference>
<evidence type="ECO:0000256" key="5">
    <source>
        <dbReference type="ARBA" id="ARBA00023163"/>
    </source>
</evidence>
<dbReference type="GO" id="GO:0016798">
    <property type="term" value="F:hydrolase activity, acting on glycosyl bonds"/>
    <property type="evidence" value="ECO:0007669"/>
    <property type="project" value="UniProtKB-KW"/>
</dbReference>
<keyword evidence="3" id="KW-0805">Transcription regulation</keyword>
<dbReference type="RefSeq" id="WP_161169160.1">
    <property type="nucleotide sequence ID" value="NZ_JAHLOU010000005.1"/>
</dbReference>
<dbReference type="Gene3D" id="3.20.20.80">
    <property type="entry name" value="Glycosidases"/>
    <property type="match status" value="1"/>
</dbReference>
<dbReference type="InterPro" id="IPR049166">
    <property type="entry name" value="GH39_cat"/>
</dbReference>
<organism evidence="8 9">
    <name type="scientific">Enterococcus avium</name>
    <name type="common">Streptococcus avium</name>
    <dbReference type="NCBI Taxonomy" id="33945"/>
    <lineage>
        <taxon>Bacteria</taxon>
        <taxon>Bacillati</taxon>
        <taxon>Bacillota</taxon>
        <taxon>Bacilli</taxon>
        <taxon>Lactobacillales</taxon>
        <taxon>Enterococcaceae</taxon>
        <taxon>Enterococcus</taxon>
    </lineage>
</organism>
<dbReference type="InterPro" id="IPR018062">
    <property type="entry name" value="HTH_AraC-typ_CS"/>
</dbReference>
<keyword evidence="5" id="KW-0804">Transcription</keyword>
<feature type="domain" description="HTH araC/xylS-type" evidence="7">
    <location>
        <begin position="163"/>
        <end position="261"/>
    </location>
</feature>
<dbReference type="PROSITE" id="PS01124">
    <property type="entry name" value="HTH_ARAC_FAMILY_2"/>
    <property type="match status" value="1"/>
</dbReference>
<comment type="caution">
    <text evidence="8">The sequence shown here is derived from an EMBL/GenBank/DDBJ whole genome shotgun (WGS) entry which is preliminary data.</text>
</comment>
<keyword evidence="6" id="KW-0326">Glycosidase</keyword>
<dbReference type="InterPro" id="IPR020449">
    <property type="entry name" value="Tscrpt_reg_AraC-type_HTH"/>
</dbReference>